<accession>A0A075GEP3</accession>
<feature type="transmembrane region" description="Helical" evidence="9">
    <location>
        <begin position="392"/>
        <end position="412"/>
    </location>
</feature>
<dbReference type="GO" id="GO:0022857">
    <property type="term" value="F:transmembrane transporter activity"/>
    <property type="evidence" value="ECO:0007669"/>
    <property type="project" value="InterPro"/>
</dbReference>
<feature type="transmembrane region" description="Helical" evidence="9">
    <location>
        <begin position="282"/>
        <end position="302"/>
    </location>
</feature>
<feature type="transmembrane region" description="Helical" evidence="9">
    <location>
        <begin position="338"/>
        <end position="356"/>
    </location>
</feature>
<comment type="similarity">
    <text evidence="2">Belongs to the binding-protein-dependent transport system permease family. HisMQ subfamily.</text>
</comment>
<dbReference type="EMBL" id="KF900591">
    <property type="protein sequence ID" value="AIF00432.1"/>
    <property type="molecule type" value="Genomic_DNA"/>
</dbReference>
<proteinExistence type="inferred from homology"/>
<comment type="subcellular location">
    <subcellularLocation>
        <location evidence="1 9">Cell membrane</location>
        <topology evidence="1 9">Multi-pass membrane protein</topology>
    </subcellularLocation>
</comment>
<keyword evidence="8 9" id="KW-0472">Membrane</keyword>
<organism evidence="11">
    <name type="scientific">uncultured marine group II/III euryarchaeote KM3_133_A04</name>
    <dbReference type="NCBI Taxonomy" id="1457863"/>
    <lineage>
        <taxon>Archaea</taxon>
        <taxon>Methanobacteriati</taxon>
        <taxon>Methanobacteriota</taxon>
        <taxon>environmental samples</taxon>
    </lineage>
</organism>
<evidence type="ECO:0000256" key="2">
    <source>
        <dbReference type="ARBA" id="ARBA00010072"/>
    </source>
</evidence>
<feature type="transmembrane region" description="Helical" evidence="9">
    <location>
        <begin position="560"/>
        <end position="580"/>
    </location>
</feature>
<evidence type="ECO:0000256" key="5">
    <source>
        <dbReference type="ARBA" id="ARBA00022692"/>
    </source>
</evidence>
<keyword evidence="7 9" id="KW-1133">Transmembrane helix</keyword>
<sequence length="617" mass="69607">MSGEGPIKESERPGGASYFPVVYFNYFRKNLRAAVSPLFYLVAALAYYTLAKKFVYNSLLNLTAGRIEKLSDFPFLIFEAGVADEVVETASFYFTTAICISVFYGFYSLGKGNITHRQYDIRLQAIAILGASPFISYSILHILWLKENDASWYFDLVFMEEMAGFTLSNQWPFETILQDTRWQFYRVGLFNAIRVVLLSIAGCTILGIVIGVSRLSRNRMLSGLAESYVEFFRNMPLVVQLFFLYTVVLGANLPPFKEIQDNSFFDWIFISNRGVVVPETEIVNMTLFLLGIGTLLAARIYIRFSERVLIDDDEIEPTQPFHFLRRPFAPFGKRIEPILVDIIFAASILVVFYGIFNVVEWNYTVKPQASEGGLIFRFLLSFVQGISTYEPLSMFVLGLIILILSTLITFNVDADGLNIFTVDDSSKGLRYRSIMWGGVILAMGILFYLSIGVEQPNLITEKNGEELSWGLWKFEEGTSQSVSSMFLTLWIGLTLYTTAQVAEIVRGSIQSLPRGQVEAAISLGLSPYQRLRLVILPQALRSMIPSMTNQYLNCWKNSSLAFVVGFSDFYAVFTTIVNNAGQAVPVFIMILLTYQAGSLSISAFMNYLNRSVTKVKI</sequence>
<dbReference type="PANTHER" id="PTHR30614:SF37">
    <property type="entry name" value="AMINO-ACID ABC TRANSPORTER PERMEASE PROTEIN YHDX-RELATED"/>
    <property type="match status" value="1"/>
</dbReference>
<evidence type="ECO:0000256" key="9">
    <source>
        <dbReference type="RuleBase" id="RU363032"/>
    </source>
</evidence>
<dbReference type="Pfam" id="PF00528">
    <property type="entry name" value="BPD_transp_1"/>
    <property type="match status" value="1"/>
</dbReference>
<dbReference type="PROSITE" id="PS50928">
    <property type="entry name" value="ABC_TM1"/>
    <property type="match status" value="1"/>
</dbReference>
<gene>
    <name evidence="11" type="primary">aapQ</name>
    <name evidence="11" type="synonym">bztB</name>
</gene>
<dbReference type="InterPro" id="IPR043429">
    <property type="entry name" value="ArtM/GltK/GlnP/TcyL/YhdX-like"/>
</dbReference>
<dbReference type="Gene3D" id="1.10.3720.10">
    <property type="entry name" value="MetI-like"/>
    <property type="match status" value="2"/>
</dbReference>
<name>A0A075GEP3_9EURY</name>
<evidence type="ECO:0000256" key="1">
    <source>
        <dbReference type="ARBA" id="ARBA00004651"/>
    </source>
</evidence>
<dbReference type="GO" id="GO:0043190">
    <property type="term" value="C:ATP-binding cassette (ABC) transporter complex"/>
    <property type="evidence" value="ECO:0007669"/>
    <property type="project" value="InterPro"/>
</dbReference>
<evidence type="ECO:0000256" key="3">
    <source>
        <dbReference type="ARBA" id="ARBA00022448"/>
    </source>
</evidence>
<evidence type="ECO:0000256" key="8">
    <source>
        <dbReference type="ARBA" id="ARBA00023136"/>
    </source>
</evidence>
<keyword evidence="4" id="KW-1003">Cell membrane</keyword>
<feature type="transmembrane region" description="Helical" evidence="9">
    <location>
        <begin position="433"/>
        <end position="451"/>
    </location>
</feature>
<evidence type="ECO:0000256" key="4">
    <source>
        <dbReference type="ARBA" id="ARBA00022475"/>
    </source>
</evidence>
<dbReference type="SUPFAM" id="SSF161098">
    <property type="entry name" value="MetI-like"/>
    <property type="match status" value="2"/>
</dbReference>
<feature type="transmembrane region" description="Helical" evidence="9">
    <location>
        <begin position="586"/>
        <end position="608"/>
    </location>
</feature>
<feature type="transmembrane region" description="Helical" evidence="9">
    <location>
        <begin position="33"/>
        <end position="50"/>
    </location>
</feature>
<feature type="domain" description="ABC transmembrane type-1" evidence="10">
    <location>
        <begin position="189"/>
        <end position="605"/>
    </location>
</feature>
<keyword evidence="3 9" id="KW-0813">Transport</keyword>
<dbReference type="AlphaFoldDB" id="A0A075GEP3"/>
<dbReference type="InterPro" id="IPR000515">
    <property type="entry name" value="MetI-like"/>
</dbReference>
<dbReference type="CDD" id="cd06261">
    <property type="entry name" value="TM_PBP2"/>
    <property type="match status" value="2"/>
</dbReference>
<dbReference type="PANTHER" id="PTHR30614">
    <property type="entry name" value="MEMBRANE COMPONENT OF AMINO ACID ABC TRANSPORTER"/>
    <property type="match status" value="1"/>
</dbReference>
<dbReference type="InterPro" id="IPR035906">
    <property type="entry name" value="MetI-like_sf"/>
</dbReference>
<feature type="transmembrane region" description="Helical" evidence="9">
    <location>
        <begin position="90"/>
        <end position="109"/>
    </location>
</feature>
<reference evidence="11" key="1">
    <citation type="journal article" date="2014" name="Genome Biol. Evol.">
        <title>Pangenome evidence for extensive interdomain horizontal transfer affecting lineage core and shell genes in uncultured planktonic thaumarchaeota and euryarchaeota.</title>
        <authorList>
            <person name="Deschamps P."/>
            <person name="Zivanovic Y."/>
            <person name="Moreira D."/>
            <person name="Rodriguez-Valera F."/>
            <person name="Lopez-Garcia P."/>
        </authorList>
    </citation>
    <scope>NUCLEOTIDE SEQUENCE</scope>
</reference>
<feature type="transmembrane region" description="Helical" evidence="9">
    <location>
        <begin position="192"/>
        <end position="213"/>
    </location>
</feature>
<keyword evidence="5 9" id="KW-0812">Transmembrane</keyword>
<dbReference type="NCBIfam" id="TIGR01726">
    <property type="entry name" value="HEQRo_perm_3TM"/>
    <property type="match status" value="1"/>
</dbReference>
<evidence type="ECO:0000259" key="10">
    <source>
        <dbReference type="PROSITE" id="PS50928"/>
    </source>
</evidence>
<keyword evidence="6" id="KW-0029">Amino-acid transport</keyword>
<dbReference type="InterPro" id="IPR010065">
    <property type="entry name" value="AA_ABC_transptr_permease_3TM"/>
</dbReference>
<evidence type="ECO:0000256" key="7">
    <source>
        <dbReference type="ARBA" id="ARBA00022989"/>
    </source>
</evidence>
<dbReference type="GO" id="GO:0006865">
    <property type="term" value="P:amino acid transport"/>
    <property type="evidence" value="ECO:0007669"/>
    <property type="project" value="UniProtKB-KW"/>
</dbReference>
<feature type="transmembrane region" description="Helical" evidence="9">
    <location>
        <begin position="121"/>
        <end position="144"/>
    </location>
</feature>
<protein>
    <submittedName>
        <fullName evidence="11">Polar amino acid ABC transporter, inner membrane subunit (AapQ, bztB)</fullName>
    </submittedName>
</protein>
<evidence type="ECO:0000256" key="6">
    <source>
        <dbReference type="ARBA" id="ARBA00022970"/>
    </source>
</evidence>
<evidence type="ECO:0000313" key="11">
    <source>
        <dbReference type="EMBL" id="AIF00432.1"/>
    </source>
</evidence>